<dbReference type="PANTHER" id="PTHR46579">
    <property type="entry name" value="F5/8 TYPE C DOMAIN-CONTAINING PROTEIN-RELATED"/>
    <property type="match status" value="1"/>
</dbReference>
<name>A0A8K0UPS6_9AGAR</name>
<evidence type="ECO:0000313" key="1">
    <source>
        <dbReference type="EMBL" id="KAH8100778.1"/>
    </source>
</evidence>
<comment type="caution">
    <text evidence="1">The sequence shown here is derived from an EMBL/GenBank/DDBJ whole genome shotgun (WGS) entry which is preliminary data.</text>
</comment>
<sequence length="439" mass="50801">MHHILNITDLFSALWRGTLYAEEGDDKSAWDFAVFRDQKVWKDHGAAVAAATPYFPGSFDRPPRNPAEKISSGYKAWEFLLWFFVLGPGHFRAYLPKKYWQHFCQLVFAIRIVQQRTVTHEQLIEAHQALVQFCIDFELLYYQRAPERLHFVRQSIHQLIHLAPESLRMGPLWAYTQWTMERFIGDLGAEIRQPSNPFANLSQRNVLRAQINALKAMFPDLEKHETDPRASFDVGEGYRLLTAHDPVHRPLSEIELKALVVFLENEGENMAGVTQVKTDKWARVQLPNGQIARSAWKENRKLLENLRISRMVQIRLPTTNTHHPHVFGEVRFLFRLEIRGEIRTLAVVSMYSDIDKVLFEESFKTLAVCSYQGDEGLAIVDVRWIESVVSMQPLPMTREEAAAENAQEKYGNRWFVGERPGLDIAQFMTVILRDNPGDD</sequence>
<dbReference type="AlphaFoldDB" id="A0A8K0UPS6"/>
<keyword evidence="2" id="KW-1185">Reference proteome</keyword>
<dbReference type="PANTHER" id="PTHR46579:SF1">
    <property type="entry name" value="F5_8 TYPE C DOMAIN-CONTAINING PROTEIN"/>
    <property type="match status" value="1"/>
</dbReference>
<dbReference type="OrthoDB" id="2669721at2759"/>
<accession>A0A8K0UPS6</accession>
<dbReference type="EMBL" id="JAEVFJ010000014">
    <property type="protein sequence ID" value="KAH8100778.1"/>
    <property type="molecule type" value="Genomic_DNA"/>
</dbReference>
<dbReference type="Proteomes" id="UP000813824">
    <property type="component" value="Unassembled WGS sequence"/>
</dbReference>
<evidence type="ECO:0000313" key="2">
    <source>
        <dbReference type="Proteomes" id="UP000813824"/>
    </source>
</evidence>
<proteinExistence type="predicted"/>
<gene>
    <name evidence="1" type="ORF">BXZ70DRAFT_892365</name>
</gene>
<organism evidence="1 2">
    <name type="scientific">Cristinia sonorae</name>
    <dbReference type="NCBI Taxonomy" id="1940300"/>
    <lineage>
        <taxon>Eukaryota</taxon>
        <taxon>Fungi</taxon>
        <taxon>Dikarya</taxon>
        <taxon>Basidiomycota</taxon>
        <taxon>Agaricomycotina</taxon>
        <taxon>Agaricomycetes</taxon>
        <taxon>Agaricomycetidae</taxon>
        <taxon>Agaricales</taxon>
        <taxon>Pleurotineae</taxon>
        <taxon>Stephanosporaceae</taxon>
        <taxon>Cristinia</taxon>
    </lineage>
</organism>
<protein>
    <submittedName>
        <fullName evidence="1">Uncharacterized protein</fullName>
    </submittedName>
</protein>
<reference evidence="1" key="1">
    <citation type="journal article" date="2021" name="New Phytol.">
        <title>Evolutionary innovations through gain and loss of genes in the ectomycorrhizal Boletales.</title>
        <authorList>
            <person name="Wu G."/>
            <person name="Miyauchi S."/>
            <person name="Morin E."/>
            <person name="Kuo A."/>
            <person name="Drula E."/>
            <person name="Varga T."/>
            <person name="Kohler A."/>
            <person name="Feng B."/>
            <person name="Cao Y."/>
            <person name="Lipzen A."/>
            <person name="Daum C."/>
            <person name="Hundley H."/>
            <person name="Pangilinan J."/>
            <person name="Johnson J."/>
            <person name="Barry K."/>
            <person name="LaButti K."/>
            <person name="Ng V."/>
            <person name="Ahrendt S."/>
            <person name="Min B."/>
            <person name="Choi I.G."/>
            <person name="Park H."/>
            <person name="Plett J.M."/>
            <person name="Magnuson J."/>
            <person name="Spatafora J.W."/>
            <person name="Nagy L.G."/>
            <person name="Henrissat B."/>
            <person name="Grigoriev I.V."/>
            <person name="Yang Z.L."/>
            <person name="Xu J."/>
            <person name="Martin F.M."/>
        </authorList>
    </citation>
    <scope>NUCLEOTIDE SEQUENCE</scope>
    <source>
        <strain evidence="1">KKN 215</strain>
    </source>
</reference>